<dbReference type="InterPro" id="IPR001878">
    <property type="entry name" value="Znf_CCHC"/>
</dbReference>
<evidence type="ECO:0000256" key="2">
    <source>
        <dbReference type="SAM" id="MobiDB-lite"/>
    </source>
</evidence>
<dbReference type="EMBL" id="JBFOLK010000003">
    <property type="protein sequence ID" value="KAL2526552.1"/>
    <property type="molecule type" value="Genomic_DNA"/>
</dbReference>
<sequence length="126" mass="14277">MKARRYEKGLLPEVRQIVSSHALPTFRAVVKMAQTVTFSGLKVKVQGQQNDSGKRNWQDQNRNQISGQFKRQNQGPIRVQSSNTIPQCPKCKKNHNGDRYFGKNVCYRCGEPGHYVLQCRAGANEG</sequence>
<keyword evidence="1" id="KW-0863">Zinc-finger</keyword>
<keyword evidence="1" id="KW-0479">Metal-binding</keyword>
<evidence type="ECO:0000313" key="5">
    <source>
        <dbReference type="Proteomes" id="UP001604336"/>
    </source>
</evidence>
<reference evidence="5" key="1">
    <citation type="submission" date="2024-07" db="EMBL/GenBank/DDBJ databases">
        <title>Two chromosome-level genome assemblies of Korean endemic species Abeliophyllum distichum and Forsythia ovata (Oleaceae).</title>
        <authorList>
            <person name="Jang H."/>
        </authorList>
    </citation>
    <scope>NUCLEOTIDE SEQUENCE [LARGE SCALE GENOMIC DNA]</scope>
</reference>
<accession>A0ABD1UNQ7</accession>
<dbReference type="SMART" id="SM00343">
    <property type="entry name" value="ZnF_C2HC"/>
    <property type="match status" value="1"/>
</dbReference>
<evidence type="ECO:0000259" key="3">
    <source>
        <dbReference type="PROSITE" id="PS50158"/>
    </source>
</evidence>
<dbReference type="PROSITE" id="PS50158">
    <property type="entry name" value="ZF_CCHC"/>
    <property type="match status" value="1"/>
</dbReference>
<gene>
    <name evidence="4" type="ORF">Adt_11606</name>
</gene>
<dbReference type="AlphaFoldDB" id="A0ABD1UNQ7"/>
<feature type="region of interest" description="Disordered" evidence="2">
    <location>
        <begin position="45"/>
        <end position="84"/>
    </location>
</feature>
<evidence type="ECO:0000256" key="1">
    <source>
        <dbReference type="PROSITE-ProRule" id="PRU00047"/>
    </source>
</evidence>
<protein>
    <submittedName>
        <fullName evidence="4">Pepsin-retropepsin like protein</fullName>
    </submittedName>
</protein>
<feature type="domain" description="CCHC-type" evidence="3">
    <location>
        <begin position="106"/>
        <end position="120"/>
    </location>
</feature>
<keyword evidence="1" id="KW-0862">Zinc</keyword>
<comment type="caution">
    <text evidence="4">The sequence shown here is derived from an EMBL/GenBank/DDBJ whole genome shotgun (WGS) entry which is preliminary data.</text>
</comment>
<proteinExistence type="predicted"/>
<evidence type="ECO:0000313" key="4">
    <source>
        <dbReference type="EMBL" id="KAL2526552.1"/>
    </source>
</evidence>
<dbReference type="GO" id="GO:0008270">
    <property type="term" value="F:zinc ion binding"/>
    <property type="evidence" value="ECO:0007669"/>
    <property type="project" value="UniProtKB-KW"/>
</dbReference>
<organism evidence="4 5">
    <name type="scientific">Abeliophyllum distichum</name>
    <dbReference type="NCBI Taxonomy" id="126358"/>
    <lineage>
        <taxon>Eukaryota</taxon>
        <taxon>Viridiplantae</taxon>
        <taxon>Streptophyta</taxon>
        <taxon>Embryophyta</taxon>
        <taxon>Tracheophyta</taxon>
        <taxon>Spermatophyta</taxon>
        <taxon>Magnoliopsida</taxon>
        <taxon>eudicotyledons</taxon>
        <taxon>Gunneridae</taxon>
        <taxon>Pentapetalae</taxon>
        <taxon>asterids</taxon>
        <taxon>lamiids</taxon>
        <taxon>Lamiales</taxon>
        <taxon>Oleaceae</taxon>
        <taxon>Forsythieae</taxon>
        <taxon>Abeliophyllum</taxon>
    </lineage>
</organism>
<name>A0ABD1UNQ7_9LAMI</name>
<dbReference type="Proteomes" id="UP001604336">
    <property type="component" value="Unassembled WGS sequence"/>
</dbReference>
<keyword evidence="5" id="KW-1185">Reference proteome</keyword>
<feature type="compositionally biased region" description="Polar residues" evidence="2">
    <location>
        <begin position="58"/>
        <end position="84"/>
    </location>
</feature>
<dbReference type="Pfam" id="PF00098">
    <property type="entry name" value="zf-CCHC"/>
    <property type="match status" value="1"/>
</dbReference>